<comment type="caution">
    <text evidence="1">The sequence shown here is derived from an EMBL/GenBank/DDBJ whole genome shotgun (WGS) entry which is preliminary data.</text>
</comment>
<protein>
    <submittedName>
        <fullName evidence="1">Uncharacterized protein</fullName>
    </submittedName>
</protein>
<organism evidence="1 2">
    <name type="scientific">Periplaneta americana</name>
    <name type="common">American cockroach</name>
    <name type="synonym">Blatta americana</name>
    <dbReference type="NCBI Taxonomy" id="6978"/>
    <lineage>
        <taxon>Eukaryota</taxon>
        <taxon>Metazoa</taxon>
        <taxon>Ecdysozoa</taxon>
        <taxon>Arthropoda</taxon>
        <taxon>Hexapoda</taxon>
        <taxon>Insecta</taxon>
        <taxon>Pterygota</taxon>
        <taxon>Neoptera</taxon>
        <taxon>Polyneoptera</taxon>
        <taxon>Dictyoptera</taxon>
        <taxon>Blattodea</taxon>
        <taxon>Blattoidea</taxon>
        <taxon>Blattidae</taxon>
        <taxon>Blattinae</taxon>
        <taxon>Periplaneta</taxon>
    </lineage>
</organism>
<keyword evidence="2" id="KW-1185">Reference proteome</keyword>
<name>A0ABQ8T351_PERAM</name>
<dbReference type="EMBL" id="JAJSOF020000015">
    <property type="protein sequence ID" value="KAJ4440892.1"/>
    <property type="molecule type" value="Genomic_DNA"/>
</dbReference>
<dbReference type="Proteomes" id="UP001148838">
    <property type="component" value="Unassembled WGS sequence"/>
</dbReference>
<sequence length="188" mass="21111">MNLGSSTDSYPVFHHIELSENPEKPQSISPHCACRPIGMLQIGQTQQYVSQRLGVSRSVFSGLWTCYRDNGTVDRRPWPDRPRLTGPRDDRYLGLLVCRKSSPRLSTSARGCFGSSMAYIVANDTESFTCTGLRAQRSRGHVSLTAVAWRDRREWEILAHNNGVQFNLQMSHTIPTIDISACGNKEEP</sequence>
<proteinExistence type="predicted"/>
<evidence type="ECO:0000313" key="2">
    <source>
        <dbReference type="Proteomes" id="UP001148838"/>
    </source>
</evidence>
<evidence type="ECO:0000313" key="1">
    <source>
        <dbReference type="EMBL" id="KAJ4440892.1"/>
    </source>
</evidence>
<gene>
    <name evidence="1" type="ORF">ANN_10739</name>
</gene>
<accession>A0ABQ8T351</accession>
<reference evidence="1 2" key="1">
    <citation type="journal article" date="2022" name="Allergy">
        <title>Genome assembly and annotation of Periplaneta americana reveal a comprehensive cockroach allergen profile.</title>
        <authorList>
            <person name="Wang L."/>
            <person name="Xiong Q."/>
            <person name="Saelim N."/>
            <person name="Wang L."/>
            <person name="Nong W."/>
            <person name="Wan A.T."/>
            <person name="Shi M."/>
            <person name="Liu X."/>
            <person name="Cao Q."/>
            <person name="Hui J.H.L."/>
            <person name="Sookrung N."/>
            <person name="Leung T.F."/>
            <person name="Tungtrongchitr A."/>
            <person name="Tsui S.K.W."/>
        </authorList>
    </citation>
    <scope>NUCLEOTIDE SEQUENCE [LARGE SCALE GENOMIC DNA]</scope>
    <source>
        <strain evidence="1">PWHHKU_190912</strain>
    </source>
</reference>